<evidence type="ECO:0000259" key="4">
    <source>
        <dbReference type="SMART" id="SM00912"/>
    </source>
</evidence>
<dbReference type="NCBIfam" id="TIGR01901">
    <property type="entry name" value="adhes_NPXG"/>
    <property type="match status" value="1"/>
</dbReference>
<dbReference type="PANTHER" id="PTHR12338:SF8">
    <property type="entry name" value="HEME_HEMOPEXIN-BINDING PROTEIN"/>
    <property type="match status" value="1"/>
</dbReference>
<dbReference type="InterPro" id="IPR050909">
    <property type="entry name" value="Bact_Autotransporter_VF"/>
</dbReference>
<reference evidence="5 6" key="1">
    <citation type="submission" date="2014-06" db="EMBL/GenBank/DDBJ databases">
        <title>Whole Genome Sequences of Three Symbiotic Endozoicomonas Bacteria.</title>
        <authorList>
            <person name="Neave M.J."/>
            <person name="Apprill A."/>
            <person name="Voolstra C.R."/>
        </authorList>
    </citation>
    <scope>NUCLEOTIDE SEQUENCE [LARGE SCALE GENOMIC DNA]</scope>
    <source>
        <strain evidence="5 6">DSM 25634</strain>
    </source>
</reference>
<proteinExistence type="predicted"/>
<evidence type="ECO:0000313" key="5">
    <source>
        <dbReference type="EMBL" id="KEQ12266.1"/>
    </source>
</evidence>
<comment type="subcellular location">
    <subcellularLocation>
        <location evidence="1">Secreted</location>
    </subcellularLocation>
</comment>
<feature type="non-terminal residue" evidence="5">
    <location>
        <position position="848"/>
    </location>
</feature>
<evidence type="ECO:0000256" key="1">
    <source>
        <dbReference type="ARBA" id="ARBA00004613"/>
    </source>
</evidence>
<protein>
    <recommendedName>
        <fullName evidence="4">Filamentous haemagglutinin FhaB/tRNA nuclease CdiA-like TPS domain-containing protein</fullName>
    </recommendedName>
</protein>
<dbReference type="Pfam" id="PF05860">
    <property type="entry name" value="TPS"/>
    <property type="match status" value="1"/>
</dbReference>
<keyword evidence="2" id="KW-0964">Secreted</keyword>
<dbReference type="InterPro" id="IPR012334">
    <property type="entry name" value="Pectin_lyas_fold"/>
</dbReference>
<name>A0A081N1E3_9GAMM</name>
<dbReference type="STRING" id="1137799.GZ78_28025"/>
<evidence type="ECO:0000256" key="2">
    <source>
        <dbReference type="ARBA" id="ARBA00022525"/>
    </source>
</evidence>
<dbReference type="EMBL" id="JOKH01000010">
    <property type="protein sequence ID" value="KEQ12266.1"/>
    <property type="molecule type" value="Genomic_DNA"/>
</dbReference>
<dbReference type="OrthoDB" id="218680at2"/>
<dbReference type="SMART" id="SM00912">
    <property type="entry name" value="Haemagg_act"/>
    <property type="match status" value="1"/>
</dbReference>
<dbReference type="InterPro" id="IPR011050">
    <property type="entry name" value="Pectin_lyase_fold/virulence"/>
</dbReference>
<sequence length="848" mass="87761">MTKTITGQKDRGIQKSFQLNPLSYSFALQRRALAGGALALSFLGSEAVLAAPQGGVVVGGDGSISVDGKITNVDQVSDLLAIDWDSFNVDADEMVRFIQSSSSDMVLNRILDENPSAIFGTIDAKGHVLLVNPRGLLFTETSQINVNSFVASGLDIKTEDFMNGNYIFEGKAGTEGYVINKGSISAISGAVLQGKSVQNTGLISGGLVALAAGDEAVVTFDADKLIGVKVTREVLEKKLGVKDAVLNEGTLNGGEVLLTADVAKGLFDNAVNNTGIIEAKGISTEGGVVRLGGFGAQVAHSGKIDVSGEGAGSKGGKVLIEGDTINLTGNASIVATGENGGGTVLIGGDYQGKNADVYNAKNVTVNENVTIDASATENGDGGKVIVWSDDTAEFHGEITARGGKNGGDGGFVETSGKKLLKVTGTVDTGADQGENGKWLLDPTDISIVSEESMVDERGKKEDGSFVTIRSLESSLGDGSSIKIKTTLDDADIADNDLANDNLGNITVDTDIIYNNRFYQDTKLELIADNNIIINATIESKNDYDFGVTLDAQNTVHITSLGKIDTAGGTLDITTQNFINDGVIDLSGYVAGISKSSGIANIEVGSSGGDSFNKLGRITGFDKVNVDAKGNDTFVQNGGNIALTGGEDNEITLSVFSGQLENPEVKDVIIKDVEVVVSGELTFDPTAENANAIEVVANSASDRTDTLTGTLGNDTFKIIDASGAIKSKGITFQGIKIIDGQSDEGADGPGDTVDDSVLDSNWKLTQSGASKADASIEVLNVETVSTTGSVENASGSGKDVTLNASGLVVAGIHFTDSKKYTGYTDNTDNIIDSSGTGRWDITKAFGATS</sequence>
<keyword evidence="6" id="KW-1185">Reference proteome</keyword>
<dbReference type="AlphaFoldDB" id="A0A081N1E3"/>
<feature type="domain" description="Filamentous haemagglutinin FhaB/tRNA nuclease CdiA-like TPS" evidence="4">
    <location>
        <begin position="48"/>
        <end position="160"/>
    </location>
</feature>
<dbReference type="Gene3D" id="2.160.20.10">
    <property type="entry name" value="Single-stranded right-handed beta-helix, Pectin lyase-like"/>
    <property type="match status" value="1"/>
</dbReference>
<dbReference type="PANTHER" id="PTHR12338">
    <property type="entry name" value="AUTOTRANSPORTER"/>
    <property type="match status" value="1"/>
</dbReference>
<accession>A0A081N1E3</accession>
<gene>
    <name evidence="5" type="ORF">GZ78_28025</name>
</gene>
<keyword evidence="3" id="KW-0732">Signal</keyword>
<dbReference type="RefSeq" id="WP_034842834.1">
    <property type="nucleotide sequence ID" value="NZ_JOKH01000010.1"/>
</dbReference>
<dbReference type="InterPro" id="IPR008638">
    <property type="entry name" value="FhaB/CdiA-like_TPS"/>
</dbReference>
<dbReference type="SUPFAM" id="SSF51126">
    <property type="entry name" value="Pectin lyase-like"/>
    <property type="match status" value="1"/>
</dbReference>
<evidence type="ECO:0000313" key="6">
    <source>
        <dbReference type="Proteomes" id="UP000028073"/>
    </source>
</evidence>
<dbReference type="Proteomes" id="UP000028073">
    <property type="component" value="Unassembled WGS sequence"/>
</dbReference>
<organism evidence="5 6">
    <name type="scientific">Endozoicomonas numazuensis</name>
    <dbReference type="NCBI Taxonomy" id="1137799"/>
    <lineage>
        <taxon>Bacteria</taxon>
        <taxon>Pseudomonadati</taxon>
        <taxon>Pseudomonadota</taxon>
        <taxon>Gammaproteobacteria</taxon>
        <taxon>Oceanospirillales</taxon>
        <taxon>Endozoicomonadaceae</taxon>
        <taxon>Endozoicomonas</taxon>
    </lineage>
</organism>
<dbReference type="eggNOG" id="COG1652">
    <property type="taxonomic scope" value="Bacteria"/>
</dbReference>
<evidence type="ECO:0000256" key="3">
    <source>
        <dbReference type="ARBA" id="ARBA00022729"/>
    </source>
</evidence>
<comment type="caution">
    <text evidence="5">The sequence shown here is derived from an EMBL/GenBank/DDBJ whole genome shotgun (WGS) entry which is preliminary data.</text>
</comment>
<dbReference type="GO" id="GO:0005576">
    <property type="term" value="C:extracellular region"/>
    <property type="evidence" value="ECO:0007669"/>
    <property type="project" value="UniProtKB-SubCell"/>
</dbReference>